<dbReference type="InterPro" id="IPR000639">
    <property type="entry name" value="Epox_hydrolase-like"/>
</dbReference>
<evidence type="ECO:0000313" key="4">
    <source>
        <dbReference type="EMBL" id="KAJ8922009.1"/>
    </source>
</evidence>
<gene>
    <name evidence="4" type="ORF">NQ315_008648</name>
</gene>
<dbReference type="SUPFAM" id="SSF53474">
    <property type="entry name" value="alpha/beta-Hydrolases"/>
    <property type="match status" value="1"/>
</dbReference>
<feature type="domain" description="AB hydrolase-1" evidence="3">
    <location>
        <begin position="107"/>
        <end position="343"/>
    </location>
</feature>
<organism evidence="4 5">
    <name type="scientific">Exocentrus adspersus</name>
    <dbReference type="NCBI Taxonomy" id="1586481"/>
    <lineage>
        <taxon>Eukaryota</taxon>
        <taxon>Metazoa</taxon>
        <taxon>Ecdysozoa</taxon>
        <taxon>Arthropoda</taxon>
        <taxon>Hexapoda</taxon>
        <taxon>Insecta</taxon>
        <taxon>Pterygota</taxon>
        <taxon>Neoptera</taxon>
        <taxon>Endopterygota</taxon>
        <taxon>Coleoptera</taxon>
        <taxon>Polyphaga</taxon>
        <taxon>Cucujiformia</taxon>
        <taxon>Chrysomeloidea</taxon>
        <taxon>Cerambycidae</taxon>
        <taxon>Lamiinae</taxon>
        <taxon>Acanthocinini</taxon>
        <taxon>Exocentrus</taxon>
    </lineage>
</organism>
<keyword evidence="1" id="KW-0378">Hydrolase</keyword>
<sequence>FDSDQSDRKPRAGDGALDSAAMAKGMRIQSISVWNTCRIHALSFVFAGWVVLKRMVKWVWDPAGLHSIHVRDNPPSCLIDSTLGQHKYVKLKGVKLHYVESGPKDQPVVLLLHGFPDCWLSWRYQIPTLSQYFRVIALDLKGFGDSDKPIWRTSYRIDTILDEIKQFIHALGVTSCTIVGHDLGALIGWYFVHQSPNLVNKFFAVSCPHPNIYWKMVSTTCNYQWLNFVQIPYLPEMDALKDDVKIIDQYYKHLQSNDVFLEAYKYSFCRKEDWTGPINYYRNLPFLRIKEDVDHIEPTVILITGNKDPFVKLEGIVKSTEYCEKFHMKIIDGAEHFPHQENPEMFNKVILKYAVNKRVDASKGVERSPSKRIMEGLFGAVTNTVKYGNSVIDNVQKRTNGVVSSIPSIGLSLSSYNNQPNN</sequence>
<comment type="caution">
    <text evidence="4">The sequence shown here is derived from an EMBL/GenBank/DDBJ whole genome shotgun (WGS) entry which is preliminary data.</text>
</comment>
<dbReference type="EMBL" id="JANEYG010000008">
    <property type="protein sequence ID" value="KAJ8922009.1"/>
    <property type="molecule type" value="Genomic_DNA"/>
</dbReference>
<dbReference type="Gene3D" id="3.40.50.1820">
    <property type="entry name" value="alpha/beta hydrolase"/>
    <property type="match status" value="1"/>
</dbReference>
<dbReference type="GO" id="GO:0004301">
    <property type="term" value="F:epoxide hydrolase activity"/>
    <property type="evidence" value="ECO:0007669"/>
    <property type="project" value="UniProtKB-ARBA"/>
</dbReference>
<dbReference type="Pfam" id="PF00561">
    <property type="entry name" value="Abhydrolase_1"/>
    <property type="match status" value="1"/>
</dbReference>
<evidence type="ECO:0000256" key="2">
    <source>
        <dbReference type="ARBA" id="ARBA00038334"/>
    </source>
</evidence>
<reference evidence="4 5" key="1">
    <citation type="journal article" date="2023" name="Insect Mol. Biol.">
        <title>Genome sequencing provides insights into the evolution of gene families encoding plant cell wall-degrading enzymes in longhorned beetles.</title>
        <authorList>
            <person name="Shin N.R."/>
            <person name="Okamura Y."/>
            <person name="Kirsch R."/>
            <person name="Pauchet Y."/>
        </authorList>
    </citation>
    <scope>NUCLEOTIDE SEQUENCE [LARGE SCALE GENOMIC DNA]</scope>
    <source>
        <strain evidence="4">EAD_L_NR</strain>
    </source>
</reference>
<dbReference type="InterPro" id="IPR029058">
    <property type="entry name" value="AB_hydrolase_fold"/>
</dbReference>
<dbReference type="InterPro" id="IPR000073">
    <property type="entry name" value="AB_hydrolase_1"/>
</dbReference>
<comment type="similarity">
    <text evidence="2">Belongs to the AB hydrolase superfamily. Epoxide hydrolase family.</text>
</comment>
<dbReference type="AlphaFoldDB" id="A0AAV8W6E6"/>
<accession>A0AAV8W6E6</accession>
<dbReference type="PANTHER" id="PTHR43329">
    <property type="entry name" value="EPOXIDE HYDROLASE"/>
    <property type="match status" value="1"/>
</dbReference>
<evidence type="ECO:0000259" key="3">
    <source>
        <dbReference type="Pfam" id="PF00561"/>
    </source>
</evidence>
<evidence type="ECO:0000256" key="1">
    <source>
        <dbReference type="ARBA" id="ARBA00022801"/>
    </source>
</evidence>
<keyword evidence="5" id="KW-1185">Reference proteome</keyword>
<feature type="non-terminal residue" evidence="4">
    <location>
        <position position="1"/>
    </location>
</feature>
<name>A0AAV8W6E6_9CUCU</name>
<dbReference type="PRINTS" id="PR00111">
    <property type="entry name" value="ABHYDROLASE"/>
</dbReference>
<dbReference type="Proteomes" id="UP001159042">
    <property type="component" value="Unassembled WGS sequence"/>
</dbReference>
<dbReference type="PRINTS" id="PR00412">
    <property type="entry name" value="EPOXHYDRLASE"/>
</dbReference>
<protein>
    <recommendedName>
        <fullName evidence="3">AB hydrolase-1 domain-containing protein</fullName>
    </recommendedName>
</protein>
<proteinExistence type="inferred from homology"/>
<evidence type="ECO:0000313" key="5">
    <source>
        <dbReference type="Proteomes" id="UP001159042"/>
    </source>
</evidence>